<sequence length="275" mass="29092">MTKSRLSTLLALALALAATPLASAETATTPLPSNSPNRVAPAPNCMDARGLREMNQVSDTHISLRAADQSTWKVTFKENCPGLMASPNPRILAEESWVCGTGQERVVADGKDCGIASVEQMTRKDFAEEARQADRGGIATLAAVNVKESKRTLRGSPSYCFDTRHVRSYGDNIKGFTVQTNPKRSGGNREYVVEVGANCRALMHSPAIQFRSGFGTSLICGNPGDVVVMISQANAPGGGDATGEDLSFINRSSGLPRASMGIGDRCDVLAVYPAG</sequence>
<dbReference type="InterPro" id="IPR045500">
    <property type="entry name" value="DUF6491"/>
</dbReference>
<evidence type="ECO:0000256" key="1">
    <source>
        <dbReference type="SAM" id="SignalP"/>
    </source>
</evidence>
<keyword evidence="3" id="KW-1185">Reference proteome</keyword>
<protein>
    <submittedName>
        <fullName evidence="2">DUF6491 family protein</fullName>
    </submittedName>
</protein>
<reference evidence="2 3" key="1">
    <citation type="submission" date="2022-12" db="EMBL/GenBank/DDBJ databases">
        <title>Two new species, Stenotrophomonas aracearum and Stenotrophomonas oahuensis, isolated from Anthurium (Araceae family) in Hawaii.</title>
        <authorList>
            <person name="Chunag S.C."/>
            <person name="Dobhal S."/>
            <person name="Alvarez A."/>
            <person name="Arif M."/>
        </authorList>
    </citation>
    <scope>NUCLEOTIDE SEQUENCE [LARGE SCALE GENOMIC DNA]</scope>
    <source>
        <strain evidence="2 3">A5586</strain>
    </source>
</reference>
<organism evidence="2 3">
    <name type="scientific">Stenotrophomonas oahuensis</name>
    <dbReference type="NCBI Taxonomy" id="3003271"/>
    <lineage>
        <taxon>Bacteria</taxon>
        <taxon>Pseudomonadati</taxon>
        <taxon>Pseudomonadota</taxon>
        <taxon>Gammaproteobacteria</taxon>
        <taxon>Lysobacterales</taxon>
        <taxon>Lysobacteraceae</taxon>
        <taxon>Stenotrophomonas</taxon>
    </lineage>
</organism>
<accession>A0ABY9YLQ5</accession>
<proteinExistence type="predicted"/>
<feature type="chain" id="PRO_5047549728" evidence="1">
    <location>
        <begin position="25"/>
        <end position="275"/>
    </location>
</feature>
<dbReference type="Pfam" id="PF20101">
    <property type="entry name" value="DUF6491"/>
    <property type="match status" value="1"/>
</dbReference>
<dbReference type="EMBL" id="CP115541">
    <property type="protein sequence ID" value="WNH51819.1"/>
    <property type="molecule type" value="Genomic_DNA"/>
</dbReference>
<dbReference type="Proteomes" id="UP001302072">
    <property type="component" value="Chromosome"/>
</dbReference>
<feature type="signal peptide" evidence="1">
    <location>
        <begin position="1"/>
        <end position="24"/>
    </location>
</feature>
<dbReference type="RefSeq" id="WP_311191038.1">
    <property type="nucleotide sequence ID" value="NZ_CP115541.1"/>
</dbReference>
<gene>
    <name evidence="2" type="ORF">PDM29_15935</name>
</gene>
<name>A0ABY9YLQ5_9GAMM</name>
<evidence type="ECO:0000313" key="2">
    <source>
        <dbReference type="EMBL" id="WNH51819.1"/>
    </source>
</evidence>
<keyword evidence="1" id="KW-0732">Signal</keyword>
<evidence type="ECO:0000313" key="3">
    <source>
        <dbReference type="Proteomes" id="UP001302072"/>
    </source>
</evidence>